<comment type="caution">
    <text evidence="4">The sequence shown here is derived from an EMBL/GenBank/DDBJ whole genome shotgun (WGS) entry which is preliminary data.</text>
</comment>
<evidence type="ECO:0000313" key="4">
    <source>
        <dbReference type="EMBL" id="TPG60007.1"/>
    </source>
</evidence>
<dbReference type="Pfam" id="PF13177">
    <property type="entry name" value="DNA_pol3_delta2"/>
    <property type="match status" value="1"/>
</dbReference>
<evidence type="ECO:0000256" key="2">
    <source>
        <dbReference type="ARBA" id="ARBA00022932"/>
    </source>
</evidence>
<keyword evidence="2" id="KW-0808">Transferase</keyword>
<evidence type="ECO:0000256" key="3">
    <source>
        <dbReference type="ARBA" id="ARBA00049244"/>
    </source>
</evidence>
<proteinExistence type="predicted"/>
<dbReference type="EC" id="2.7.7.7" evidence="1"/>
<dbReference type="SUPFAM" id="SSF52540">
    <property type="entry name" value="P-loop containing nucleoside triphosphate hydrolases"/>
    <property type="match status" value="1"/>
</dbReference>
<gene>
    <name evidence="4" type="ORF">EAH77_15685</name>
</gene>
<dbReference type="Proteomes" id="UP000317663">
    <property type="component" value="Unassembled WGS sequence"/>
</dbReference>
<dbReference type="PANTHER" id="PTHR11669">
    <property type="entry name" value="REPLICATION FACTOR C / DNA POLYMERASE III GAMMA-TAU SUBUNIT"/>
    <property type="match status" value="1"/>
</dbReference>
<evidence type="ECO:0000313" key="5">
    <source>
        <dbReference type="Proteomes" id="UP000317663"/>
    </source>
</evidence>
<sequence>MEIIGHSKEREWLDLLASQPEKCSQNVFLFQGPKGSGKLKIAMDFASRIAHSKDIVTFTYDGNQKLDEFREVFSSMGFRAINGVCKVYIFDITKPLRANIANALLKSLEEPLESVNIILVAPDSSYIIKTISSRAKTINFSKLTDFEAFEILKSMDYTEEQATNLVYAFGTSMEVLTSKTYEELIEVRDYIYKEFAELTAYHFIEIWNIAYWIDQDFEIYLSALIKWASQYMSDPEWSARFSSLIEALTKVYDINPQNRSEFLERALMIYLGWTLPPIVTTRGVFN</sequence>
<dbReference type="Gene3D" id="3.40.50.300">
    <property type="entry name" value="P-loop containing nucleotide triphosphate hydrolases"/>
    <property type="match status" value="1"/>
</dbReference>
<dbReference type="EMBL" id="RCZD01000008">
    <property type="protein sequence ID" value="TPG60007.1"/>
    <property type="molecule type" value="Genomic_DNA"/>
</dbReference>
<organism evidence="4 5">
    <name type="scientific">Ewingella americana</name>
    <dbReference type="NCBI Taxonomy" id="41202"/>
    <lineage>
        <taxon>Bacteria</taxon>
        <taxon>Pseudomonadati</taxon>
        <taxon>Pseudomonadota</taxon>
        <taxon>Gammaproteobacteria</taxon>
        <taxon>Enterobacterales</taxon>
        <taxon>Yersiniaceae</taxon>
        <taxon>Ewingella</taxon>
    </lineage>
</organism>
<dbReference type="InterPro" id="IPR027417">
    <property type="entry name" value="P-loop_NTPase"/>
</dbReference>
<name>A0A502GCK9_9GAMM</name>
<accession>A0A502GCK9</accession>
<dbReference type="GO" id="GO:0006261">
    <property type="term" value="P:DNA-templated DNA replication"/>
    <property type="evidence" value="ECO:0007669"/>
    <property type="project" value="TreeGrafter"/>
</dbReference>
<dbReference type="RefSeq" id="WP_140473735.1">
    <property type="nucleotide sequence ID" value="NZ_RCZD01000008.1"/>
</dbReference>
<dbReference type="AlphaFoldDB" id="A0A502GCK9"/>
<protein>
    <recommendedName>
        <fullName evidence="1">DNA-directed DNA polymerase</fullName>
        <ecNumber evidence="1">2.7.7.7</ecNumber>
    </recommendedName>
</protein>
<dbReference type="InterPro" id="IPR050238">
    <property type="entry name" value="DNA_Rep/Repair_Clamp_Loader"/>
</dbReference>
<keyword evidence="5" id="KW-1185">Reference proteome</keyword>
<comment type="catalytic activity">
    <reaction evidence="3">
        <text>DNA(n) + a 2'-deoxyribonucleoside 5'-triphosphate = DNA(n+1) + diphosphate</text>
        <dbReference type="Rhea" id="RHEA:22508"/>
        <dbReference type="Rhea" id="RHEA-COMP:17339"/>
        <dbReference type="Rhea" id="RHEA-COMP:17340"/>
        <dbReference type="ChEBI" id="CHEBI:33019"/>
        <dbReference type="ChEBI" id="CHEBI:61560"/>
        <dbReference type="ChEBI" id="CHEBI:173112"/>
        <dbReference type="EC" id="2.7.7.7"/>
    </reaction>
</comment>
<keyword evidence="2" id="KW-0239">DNA-directed DNA polymerase</keyword>
<dbReference type="PANTHER" id="PTHR11669:SF8">
    <property type="entry name" value="DNA POLYMERASE III SUBUNIT DELTA"/>
    <property type="match status" value="1"/>
</dbReference>
<dbReference type="GO" id="GO:0003887">
    <property type="term" value="F:DNA-directed DNA polymerase activity"/>
    <property type="evidence" value="ECO:0007669"/>
    <property type="project" value="UniProtKB-KW"/>
</dbReference>
<keyword evidence="2" id="KW-0548">Nucleotidyltransferase</keyword>
<dbReference type="OrthoDB" id="9811073at2"/>
<evidence type="ECO:0000256" key="1">
    <source>
        <dbReference type="ARBA" id="ARBA00012417"/>
    </source>
</evidence>
<reference evidence="4 5" key="1">
    <citation type="journal article" date="2019" name="Environ. Microbiol.">
        <title>Species interactions and distinct microbial communities in high Arctic permafrost affected cryosols are associated with the CH4 and CO2 gas fluxes.</title>
        <authorList>
            <person name="Altshuler I."/>
            <person name="Hamel J."/>
            <person name="Turney S."/>
            <person name="Magnuson E."/>
            <person name="Levesque R."/>
            <person name="Greer C."/>
            <person name="Whyte L.G."/>
        </authorList>
    </citation>
    <scope>NUCLEOTIDE SEQUENCE [LARGE SCALE GENOMIC DNA]</scope>
    <source>
        <strain evidence="4 5">E4</strain>
    </source>
</reference>